<dbReference type="RefSeq" id="WP_289560306.1">
    <property type="nucleotide sequence ID" value="NZ_JAUDEN010000017.1"/>
</dbReference>
<organism evidence="1 2">
    <name type="scientific">Bacteroides gallinaceum</name>
    <dbReference type="NCBI Taxonomy" id="1462571"/>
    <lineage>
        <taxon>Bacteria</taxon>
        <taxon>Pseudomonadati</taxon>
        <taxon>Bacteroidota</taxon>
        <taxon>Bacteroidia</taxon>
        <taxon>Bacteroidales</taxon>
        <taxon>Bacteroidaceae</taxon>
        <taxon>Bacteroides</taxon>
    </lineage>
</organism>
<dbReference type="InterPro" id="IPR008886">
    <property type="entry name" value="UPF0227/Esterase_YqiA"/>
</dbReference>
<proteinExistence type="predicted"/>
<keyword evidence="2" id="KW-1185">Reference proteome</keyword>
<keyword evidence="1" id="KW-0378">Hydrolase</keyword>
<name>A0ABT7VHM5_9BACE</name>
<dbReference type="EMBL" id="JAUDEN010000017">
    <property type="protein sequence ID" value="MDM8325635.1"/>
    <property type="molecule type" value="Genomic_DNA"/>
</dbReference>
<dbReference type="PANTHER" id="PTHR35602:SF3">
    <property type="entry name" value="ESTERASE YQIA"/>
    <property type="match status" value="1"/>
</dbReference>
<accession>A0ABT7VHM5</accession>
<dbReference type="Proteomes" id="UP001169458">
    <property type="component" value="Unassembled WGS sequence"/>
</dbReference>
<dbReference type="Gene3D" id="3.40.50.1820">
    <property type="entry name" value="alpha/beta hydrolase"/>
    <property type="match status" value="1"/>
</dbReference>
<dbReference type="GO" id="GO:0016787">
    <property type="term" value="F:hydrolase activity"/>
    <property type="evidence" value="ECO:0007669"/>
    <property type="project" value="UniProtKB-KW"/>
</dbReference>
<evidence type="ECO:0000313" key="1">
    <source>
        <dbReference type="EMBL" id="MDM8325635.1"/>
    </source>
</evidence>
<protein>
    <submittedName>
        <fullName evidence="1">YqiA/YcfP family alpha/beta fold hydrolase</fullName>
    </submittedName>
</protein>
<reference evidence="2" key="2">
    <citation type="submission" date="2023-07" db="EMBL/GenBank/DDBJ databases">
        <title>Identification and characterization of horizontal gene transfer across gut microbiota members of farm animals based on homology search.</title>
        <authorList>
            <person name="Schwarzerova J."/>
            <person name="Nykrynova M."/>
            <person name="Jureckova K."/>
            <person name="Cejkova D."/>
            <person name="Rychlik I."/>
        </authorList>
    </citation>
    <scope>NUCLEOTIDE SEQUENCE [LARGE SCALE GENOMIC DNA]</scope>
    <source>
        <strain evidence="2">109_WCHN</strain>
    </source>
</reference>
<reference evidence="1 2" key="1">
    <citation type="submission" date="2023-06" db="EMBL/GenBank/DDBJ databases">
        <authorList>
            <person name="Zeman M."/>
            <person name="Kubasova T."/>
            <person name="Jahodarova E."/>
            <person name="Nykrynova M."/>
            <person name="Rychlik I."/>
        </authorList>
    </citation>
    <scope>NUCLEOTIDE SEQUENCE [LARGE SCALE GENOMIC DNA]</scope>
    <source>
        <strain evidence="1 2">109_WCHN</strain>
    </source>
</reference>
<dbReference type="PANTHER" id="PTHR35602">
    <property type="entry name" value="ESTERASE YQIA-RELATED"/>
    <property type="match status" value="1"/>
</dbReference>
<dbReference type="SUPFAM" id="SSF53474">
    <property type="entry name" value="alpha/beta-Hydrolases"/>
    <property type="match status" value="1"/>
</dbReference>
<evidence type="ECO:0000313" key="2">
    <source>
        <dbReference type="Proteomes" id="UP001169458"/>
    </source>
</evidence>
<gene>
    <name evidence="1" type="ORF">QUW60_10455</name>
</gene>
<dbReference type="InterPro" id="IPR029058">
    <property type="entry name" value="AB_hydrolase_fold"/>
</dbReference>
<comment type="caution">
    <text evidence="1">The sequence shown here is derived from an EMBL/GenBank/DDBJ whole genome shotgun (WGS) entry which is preliminary data.</text>
</comment>
<dbReference type="Pfam" id="PF05728">
    <property type="entry name" value="UPF0227"/>
    <property type="match status" value="1"/>
</dbReference>
<sequence>MKNKILYIHGLSSSGASSTAQKLREDLPDFNVLSPDLPIHPDEALALLHSVCEAEKPQILIGTSMGGMFAQQIRGFKKILVNPAFHVSDIMRTQPGPHPFLSPRQDGETTYTITPELCEAYRETEANQFTNITDFDRENTHALFGTYDTLVHGYNEYIRHYRNAAWFEGEHRLNLKNIQTVVIPLIRQM</sequence>